<keyword evidence="1" id="KW-0472">Membrane</keyword>
<evidence type="ECO:0000313" key="3">
    <source>
        <dbReference type="Proteomes" id="UP001220962"/>
    </source>
</evidence>
<accession>A0AAX3MZ81</accession>
<feature type="transmembrane region" description="Helical" evidence="1">
    <location>
        <begin position="113"/>
        <end position="131"/>
    </location>
</feature>
<dbReference type="Proteomes" id="UP001220962">
    <property type="component" value="Chromosome"/>
</dbReference>
<feature type="transmembrane region" description="Helical" evidence="1">
    <location>
        <begin position="82"/>
        <end position="101"/>
    </location>
</feature>
<feature type="transmembrane region" description="Helical" evidence="1">
    <location>
        <begin position="174"/>
        <end position="191"/>
    </location>
</feature>
<keyword evidence="1" id="KW-0812">Transmembrane</keyword>
<gene>
    <name evidence="2" type="ORF">PUW23_19715</name>
</gene>
<evidence type="ECO:0000313" key="2">
    <source>
        <dbReference type="EMBL" id="WDH81720.1"/>
    </source>
</evidence>
<protein>
    <submittedName>
        <fullName evidence="2">Uncharacterized protein</fullName>
    </submittedName>
</protein>
<sequence length="204" mass="23612">MLFSSLETFALFIFIITLFKINPARYTKRALLVLMLVNLQSYFLQNELNVANLVPAITIIILALFFTIVVKIPLLPSAFRTILATVLYGAIQTLLIIIIYGDLDVLEQSIRSLFLLQTFSSAVLMIISWLMYKYNFGFSYPYDKLKLKFEYAIVTALMLIFLILISFILYMNQIWLNILFFALNLACFLFFEIQERNSSKSNST</sequence>
<name>A0AAX3MZ81_9BACL</name>
<feature type="transmembrane region" description="Helical" evidence="1">
    <location>
        <begin position="50"/>
        <end position="70"/>
    </location>
</feature>
<feature type="transmembrane region" description="Helical" evidence="1">
    <location>
        <begin position="6"/>
        <end position="22"/>
    </location>
</feature>
<dbReference type="EMBL" id="CP118101">
    <property type="protein sequence ID" value="WDH81720.1"/>
    <property type="molecule type" value="Genomic_DNA"/>
</dbReference>
<feature type="transmembrane region" description="Helical" evidence="1">
    <location>
        <begin position="151"/>
        <end position="168"/>
    </location>
</feature>
<reference evidence="2" key="1">
    <citation type="submission" date="2023-02" db="EMBL/GenBank/DDBJ databases">
        <title>Pathogen: clinical or host-associated sample.</title>
        <authorList>
            <person name="Hergert J."/>
            <person name="Casey R."/>
            <person name="Wagner J."/>
            <person name="Young E.L."/>
            <person name="Oakeson K.F."/>
        </authorList>
    </citation>
    <scope>NUCLEOTIDE SEQUENCE</scope>
    <source>
        <strain evidence="2">2022CK-00830</strain>
    </source>
</reference>
<keyword evidence="1" id="KW-1133">Transmembrane helix</keyword>
<dbReference type="RefSeq" id="WP_047913265.1">
    <property type="nucleotide sequence ID" value="NZ_CP118101.1"/>
</dbReference>
<dbReference type="AlphaFoldDB" id="A0AAX3MZ81"/>
<proteinExistence type="predicted"/>
<evidence type="ECO:0000256" key="1">
    <source>
        <dbReference type="SAM" id="Phobius"/>
    </source>
</evidence>
<organism evidence="2 3">
    <name type="scientific">Paenibacillus urinalis</name>
    <dbReference type="NCBI Taxonomy" id="521520"/>
    <lineage>
        <taxon>Bacteria</taxon>
        <taxon>Bacillati</taxon>
        <taxon>Bacillota</taxon>
        <taxon>Bacilli</taxon>
        <taxon>Bacillales</taxon>
        <taxon>Paenibacillaceae</taxon>
        <taxon>Paenibacillus</taxon>
    </lineage>
</organism>